<feature type="region of interest" description="Disordered" evidence="1">
    <location>
        <begin position="287"/>
        <end position="311"/>
    </location>
</feature>
<protein>
    <submittedName>
        <fullName evidence="2">Uncharacterized protein</fullName>
    </submittedName>
</protein>
<feature type="compositionally biased region" description="Basic and acidic residues" evidence="1">
    <location>
        <begin position="35"/>
        <end position="44"/>
    </location>
</feature>
<reference evidence="2 3" key="1">
    <citation type="journal article" date="2019" name="Gigascience">
        <title>Whole-genome sequence of the oriental lung fluke Paragonimus westermani.</title>
        <authorList>
            <person name="Oey H."/>
            <person name="Zakrzewski M."/>
            <person name="Narain K."/>
            <person name="Devi K.R."/>
            <person name="Agatsuma T."/>
            <person name="Nawaratna S."/>
            <person name="Gobert G.N."/>
            <person name="Jones M.K."/>
            <person name="Ragan M.A."/>
            <person name="McManus D.P."/>
            <person name="Krause L."/>
        </authorList>
    </citation>
    <scope>NUCLEOTIDE SEQUENCE [LARGE SCALE GENOMIC DNA]</scope>
    <source>
        <strain evidence="2 3">IND2009</strain>
    </source>
</reference>
<feature type="compositionally biased region" description="Polar residues" evidence="1">
    <location>
        <begin position="176"/>
        <end position="186"/>
    </location>
</feature>
<feature type="compositionally biased region" description="Basic and acidic residues" evidence="1">
    <location>
        <begin position="610"/>
        <end position="622"/>
    </location>
</feature>
<feature type="compositionally biased region" description="Basic and acidic residues" evidence="1">
    <location>
        <begin position="228"/>
        <end position="240"/>
    </location>
</feature>
<feature type="compositionally biased region" description="Low complexity" evidence="1">
    <location>
        <begin position="409"/>
        <end position="420"/>
    </location>
</feature>
<feature type="compositionally biased region" description="Low complexity" evidence="1">
    <location>
        <begin position="522"/>
        <end position="537"/>
    </location>
</feature>
<comment type="caution">
    <text evidence="2">The sequence shown here is derived from an EMBL/GenBank/DDBJ whole genome shotgun (WGS) entry which is preliminary data.</text>
</comment>
<keyword evidence="3" id="KW-1185">Reference proteome</keyword>
<name>A0A5J4NAS9_9TREM</name>
<feature type="non-terminal residue" evidence="2">
    <location>
        <position position="1"/>
    </location>
</feature>
<dbReference type="Proteomes" id="UP000324629">
    <property type="component" value="Unassembled WGS sequence"/>
</dbReference>
<sequence length="793" mass="86854">RPPHVASQSPETIDNKLSGSSELYRDPLSKSWTLVEHDFREQTPKPKKHKSSKRERPSHDPRRHSSPTGDLNVLGVTCDTKSTSSDNHHKCFSETQPSFIHKVRSNKSGTKHNDDLVRSSVEQELFGSDEDPPITSSQTNLHSPKSPHPLFGDRASLLLEPVDGEFDDVLSRSLFSQCHDSTNADSPSVDLFGDEDRVYSDREEDERDTAVCGHEAPRNRPLSPTDSNDSKPYDPSDPVKDTVVLSGEESDDDYSDDCMHFRRQNMGSESDLPRTVSSANDFREVRQTNRISENRFETVPDTGKPQQFHNKKSKLLDITRRSQDFLPAVTASSQMDVSMVQATTPLAVIPSKAGVLADKSPTRRTSSPEASDGSRPRTYTSSDENDNHLPSTQRGRCQPSKQLDLSKPTSGVTGTLGVSTELRRSVDIASRNKPSPQSPKAFKPSPDRSTNSVRKSIKCDYTKGSQTKLSKVPKGDDSKTSSPNKQPSTGSSKPTARQSRPVSRVDSSKRPPQKLKPHQQIGGSSLDSKLSSAGSSPSEKRDRLLSTALKNQLDVDLSSLSSLHSESSASSSPTPPMSSCNSLFTGNLEDVGPPRGFMASQGSPKLVAKPKSDKHVNGEVTKRKVTTSNRSSVGETGLTKQLPSHQNVSPMSVKDSHGSEETENAASSTQRKDTTREPSKYSNQQLELLFDRLLRLRQPQLAARMGEILLQYLTPRSPKAASKSQTKGDSGGKLGKSNRAVKVLHSEEPRVIAFNLRKLPITCLDQLSVLIAEDESIPDEVETGLPSRSVTTV</sequence>
<feature type="region of interest" description="Disordered" evidence="1">
    <location>
        <begin position="176"/>
        <end position="255"/>
    </location>
</feature>
<feature type="compositionally biased region" description="Low complexity" evidence="1">
    <location>
        <begin position="559"/>
        <end position="582"/>
    </location>
</feature>
<feature type="region of interest" description="Disordered" evidence="1">
    <location>
        <begin position="559"/>
        <end position="681"/>
    </location>
</feature>
<dbReference type="EMBL" id="QNGE01004975">
    <property type="protein sequence ID" value="KAA3672378.1"/>
    <property type="molecule type" value="Genomic_DNA"/>
</dbReference>
<feature type="compositionally biased region" description="Polar residues" evidence="1">
    <location>
        <begin position="626"/>
        <end position="650"/>
    </location>
</feature>
<feature type="compositionally biased region" description="Basic and acidic residues" evidence="1">
    <location>
        <begin position="287"/>
        <end position="298"/>
    </location>
</feature>
<dbReference type="AlphaFoldDB" id="A0A5J4NAS9"/>
<feature type="compositionally biased region" description="Polar residues" evidence="1">
    <location>
        <begin position="1"/>
        <end position="21"/>
    </location>
</feature>
<evidence type="ECO:0000313" key="3">
    <source>
        <dbReference type="Proteomes" id="UP000324629"/>
    </source>
</evidence>
<feature type="region of interest" description="Disordered" evidence="1">
    <location>
        <begin position="717"/>
        <end position="736"/>
    </location>
</feature>
<accession>A0A5J4NAS9</accession>
<evidence type="ECO:0000313" key="2">
    <source>
        <dbReference type="EMBL" id="KAA3672378.1"/>
    </source>
</evidence>
<feature type="region of interest" description="Disordered" evidence="1">
    <location>
        <begin position="347"/>
        <end position="547"/>
    </location>
</feature>
<evidence type="ECO:0000256" key="1">
    <source>
        <dbReference type="SAM" id="MobiDB-lite"/>
    </source>
</evidence>
<feature type="compositionally biased region" description="Polar residues" evidence="1">
    <location>
        <begin position="134"/>
        <end position="143"/>
    </location>
</feature>
<gene>
    <name evidence="2" type="ORF">DEA37_0002667</name>
</gene>
<feature type="compositionally biased region" description="Polar residues" evidence="1">
    <location>
        <begin position="480"/>
        <end position="501"/>
    </location>
</feature>
<feature type="compositionally biased region" description="Polar residues" evidence="1">
    <location>
        <begin position="377"/>
        <end position="403"/>
    </location>
</feature>
<feature type="compositionally biased region" description="Basic and acidic residues" evidence="1">
    <location>
        <begin position="670"/>
        <end position="679"/>
    </location>
</feature>
<organism evidence="2 3">
    <name type="scientific">Paragonimus westermani</name>
    <dbReference type="NCBI Taxonomy" id="34504"/>
    <lineage>
        <taxon>Eukaryota</taxon>
        <taxon>Metazoa</taxon>
        <taxon>Spiralia</taxon>
        <taxon>Lophotrochozoa</taxon>
        <taxon>Platyhelminthes</taxon>
        <taxon>Trematoda</taxon>
        <taxon>Digenea</taxon>
        <taxon>Plagiorchiida</taxon>
        <taxon>Troglotremata</taxon>
        <taxon>Troglotrematidae</taxon>
        <taxon>Paragonimus</taxon>
    </lineage>
</organism>
<feature type="region of interest" description="Disordered" evidence="1">
    <location>
        <begin position="1"/>
        <end position="152"/>
    </location>
</feature>
<proteinExistence type="predicted"/>